<sequence>MNSIWNGHEVQAPDFQCLRFSATRQDAGNKPRHWTGDCWTLDSRSGQWGLQRQQQRAQQPAHSLQDQSGLNVVKATSHSDFDWDAWLHKQTLLNSTSVPPDGELTEDRLSVFVSAPVHFTALDKRADGPMALRYIALRQDRLLSIARGLAIHRGYFCLLEEGSPCARKIKSVVEGQTCEAYILRTSNAITRQSAIAITYFPATTVGAKTNAFISGYDKDNLDAFTSHLRSFRHFPSAPSRLIMAFLEVEKAKRFEEVRVAVRDMQKVIHDLAREPMGGVPSARRHLKETVDLYFVVHHLRTDGLVAWRDQLKMLRERFAADGSDDDMVEYLDQLVARYDHRIGRCDMVLQGASLAYQMETTQLTRKDTEIAIGDGKTMKAIAVLTMVFLPGTFIATMLAVPQIQEALSPERDANFTGNKWLWYIVLAIPVTVAALLAYIAWEYFYKRKYLKSLFGERGNRADEGTELSDLESGRGV</sequence>
<keyword evidence="1" id="KW-0472">Membrane</keyword>
<proteinExistence type="predicted"/>
<evidence type="ECO:0000256" key="1">
    <source>
        <dbReference type="SAM" id="Phobius"/>
    </source>
</evidence>
<keyword evidence="1" id="KW-0812">Transmembrane</keyword>
<reference evidence="2 3" key="1">
    <citation type="submission" date="2024-09" db="EMBL/GenBank/DDBJ databases">
        <title>Itraconazole resistance in Madurella fahalii resulting from another homologue of gene encoding cytochrome P450 14-alpha sterol demethylase (CYP51).</title>
        <authorList>
            <person name="Yoshioka I."/>
            <person name="Fahal A.H."/>
            <person name="Kaneko S."/>
            <person name="Yaguchi T."/>
        </authorList>
    </citation>
    <scope>NUCLEOTIDE SEQUENCE [LARGE SCALE GENOMIC DNA]</scope>
    <source>
        <strain evidence="2 3">IFM 68171</strain>
    </source>
</reference>
<name>A0ABQ0G9R7_9PEZI</name>
<protein>
    <submittedName>
        <fullName evidence="2">Uncharacterized protein</fullName>
    </submittedName>
</protein>
<dbReference type="RefSeq" id="XP_070916254.1">
    <property type="nucleotide sequence ID" value="XM_071060153.1"/>
</dbReference>
<keyword evidence="1" id="KW-1133">Transmembrane helix</keyword>
<evidence type="ECO:0000313" key="2">
    <source>
        <dbReference type="EMBL" id="GAB1314523.1"/>
    </source>
</evidence>
<accession>A0ABQ0G9R7</accession>
<gene>
    <name evidence="2" type="ORF">MFIFM68171_04733</name>
</gene>
<evidence type="ECO:0000313" key="3">
    <source>
        <dbReference type="Proteomes" id="UP001628179"/>
    </source>
</evidence>
<keyword evidence="3" id="KW-1185">Reference proteome</keyword>
<dbReference type="Proteomes" id="UP001628179">
    <property type="component" value="Unassembled WGS sequence"/>
</dbReference>
<feature type="transmembrane region" description="Helical" evidence="1">
    <location>
        <begin position="420"/>
        <end position="441"/>
    </location>
</feature>
<organism evidence="2 3">
    <name type="scientific">Madurella fahalii</name>
    <dbReference type="NCBI Taxonomy" id="1157608"/>
    <lineage>
        <taxon>Eukaryota</taxon>
        <taxon>Fungi</taxon>
        <taxon>Dikarya</taxon>
        <taxon>Ascomycota</taxon>
        <taxon>Pezizomycotina</taxon>
        <taxon>Sordariomycetes</taxon>
        <taxon>Sordariomycetidae</taxon>
        <taxon>Sordariales</taxon>
        <taxon>Sordariales incertae sedis</taxon>
        <taxon>Madurella</taxon>
    </lineage>
</organism>
<dbReference type="EMBL" id="BAAFSV010000002">
    <property type="protein sequence ID" value="GAB1314523.1"/>
    <property type="molecule type" value="Genomic_DNA"/>
</dbReference>
<comment type="caution">
    <text evidence="2">The sequence shown here is derived from an EMBL/GenBank/DDBJ whole genome shotgun (WGS) entry which is preliminary data.</text>
</comment>
<dbReference type="Gene3D" id="1.20.58.340">
    <property type="entry name" value="Magnesium transport protein CorA, transmembrane region"/>
    <property type="match status" value="1"/>
</dbReference>
<dbReference type="GeneID" id="98175476"/>
<feature type="transmembrane region" description="Helical" evidence="1">
    <location>
        <begin position="380"/>
        <end position="400"/>
    </location>
</feature>